<dbReference type="Gramene" id="PNW76579">
    <property type="protein sequence ID" value="PNW76579"/>
    <property type="gene ID" value="CHLRE_11g467708v5"/>
</dbReference>
<dbReference type="InParanoid" id="A0A2K3D7R9"/>
<dbReference type="Proteomes" id="UP000006906">
    <property type="component" value="Chromosome 11"/>
</dbReference>
<feature type="transmembrane region" description="Helical" evidence="1">
    <location>
        <begin position="211"/>
        <end position="231"/>
    </location>
</feature>
<keyword evidence="3" id="KW-1185">Reference proteome</keyword>
<dbReference type="EMBL" id="CM008972">
    <property type="protein sequence ID" value="PNW76579.1"/>
    <property type="molecule type" value="Genomic_DNA"/>
</dbReference>
<protein>
    <submittedName>
        <fullName evidence="2">Uncharacterized protein</fullName>
    </submittedName>
</protein>
<reference evidence="2 3" key="1">
    <citation type="journal article" date="2007" name="Science">
        <title>The Chlamydomonas genome reveals the evolution of key animal and plant functions.</title>
        <authorList>
            <person name="Merchant S.S."/>
            <person name="Prochnik S.E."/>
            <person name="Vallon O."/>
            <person name="Harris E.H."/>
            <person name="Karpowicz S.J."/>
            <person name="Witman G.B."/>
            <person name="Terry A."/>
            <person name="Salamov A."/>
            <person name="Fritz-Laylin L.K."/>
            <person name="Marechal-Drouard L."/>
            <person name="Marshall W.F."/>
            <person name="Qu L.H."/>
            <person name="Nelson D.R."/>
            <person name="Sanderfoot A.A."/>
            <person name="Spalding M.H."/>
            <person name="Kapitonov V.V."/>
            <person name="Ren Q."/>
            <person name="Ferris P."/>
            <person name="Lindquist E."/>
            <person name="Shapiro H."/>
            <person name="Lucas S.M."/>
            <person name="Grimwood J."/>
            <person name="Schmutz J."/>
            <person name="Cardol P."/>
            <person name="Cerutti H."/>
            <person name="Chanfreau G."/>
            <person name="Chen C.L."/>
            <person name="Cognat V."/>
            <person name="Croft M.T."/>
            <person name="Dent R."/>
            <person name="Dutcher S."/>
            <person name="Fernandez E."/>
            <person name="Fukuzawa H."/>
            <person name="Gonzalez-Ballester D."/>
            <person name="Gonzalez-Halphen D."/>
            <person name="Hallmann A."/>
            <person name="Hanikenne M."/>
            <person name="Hippler M."/>
            <person name="Inwood W."/>
            <person name="Jabbari K."/>
            <person name="Kalanon M."/>
            <person name="Kuras R."/>
            <person name="Lefebvre P.A."/>
            <person name="Lemaire S.D."/>
            <person name="Lobanov A.V."/>
            <person name="Lohr M."/>
            <person name="Manuell A."/>
            <person name="Meier I."/>
            <person name="Mets L."/>
            <person name="Mittag M."/>
            <person name="Mittelmeier T."/>
            <person name="Moroney J.V."/>
            <person name="Moseley J."/>
            <person name="Napoli C."/>
            <person name="Nedelcu A.M."/>
            <person name="Niyogi K."/>
            <person name="Novoselov S.V."/>
            <person name="Paulsen I.T."/>
            <person name="Pazour G."/>
            <person name="Purton S."/>
            <person name="Ral J.P."/>
            <person name="Riano-Pachon D.M."/>
            <person name="Riekhof W."/>
            <person name="Rymarquis L."/>
            <person name="Schroda M."/>
            <person name="Stern D."/>
            <person name="Umen J."/>
            <person name="Willows R."/>
            <person name="Wilson N."/>
            <person name="Zimmer S.L."/>
            <person name="Allmer J."/>
            <person name="Balk J."/>
            <person name="Bisova K."/>
            <person name="Chen C.J."/>
            <person name="Elias M."/>
            <person name="Gendler K."/>
            <person name="Hauser C."/>
            <person name="Lamb M.R."/>
            <person name="Ledford H."/>
            <person name="Long J.C."/>
            <person name="Minagawa J."/>
            <person name="Page M.D."/>
            <person name="Pan J."/>
            <person name="Pootakham W."/>
            <person name="Roje S."/>
            <person name="Rose A."/>
            <person name="Stahlberg E."/>
            <person name="Terauchi A.M."/>
            <person name="Yang P."/>
            <person name="Ball S."/>
            <person name="Bowler C."/>
            <person name="Dieckmann C.L."/>
            <person name="Gladyshev V.N."/>
            <person name="Green P."/>
            <person name="Jorgensen R."/>
            <person name="Mayfield S."/>
            <person name="Mueller-Roeber B."/>
            <person name="Rajamani S."/>
            <person name="Sayre R.T."/>
            <person name="Brokstein P."/>
            <person name="Dubchak I."/>
            <person name="Goodstein D."/>
            <person name="Hornick L."/>
            <person name="Huang Y.W."/>
            <person name="Jhaveri J."/>
            <person name="Luo Y."/>
            <person name="Martinez D."/>
            <person name="Ngau W.C."/>
            <person name="Otillar B."/>
            <person name="Poliakov A."/>
            <person name="Porter A."/>
            <person name="Szajkowski L."/>
            <person name="Werner G."/>
            <person name="Zhou K."/>
            <person name="Grigoriev I.V."/>
            <person name="Rokhsar D.S."/>
            <person name="Grossman A.R."/>
        </authorList>
    </citation>
    <scope>NUCLEOTIDE SEQUENCE [LARGE SCALE GENOMIC DNA]</scope>
    <source>
        <strain evidence="3">CC-503</strain>
    </source>
</reference>
<feature type="transmembrane region" description="Helical" evidence="1">
    <location>
        <begin position="292"/>
        <end position="313"/>
    </location>
</feature>
<keyword evidence="1" id="KW-0472">Membrane</keyword>
<keyword evidence="1" id="KW-1133">Transmembrane helix</keyword>
<dbReference type="RefSeq" id="XP_042919465.1">
    <property type="nucleotide sequence ID" value="XM_043067467.1"/>
</dbReference>
<evidence type="ECO:0000256" key="1">
    <source>
        <dbReference type="SAM" id="Phobius"/>
    </source>
</evidence>
<gene>
    <name evidence="2" type="ORF">CHLRE_11g467708v5</name>
</gene>
<sequence length="318" mass="34018">MQFDPSKSNIPLEYNFSQPLEVSPAPANWPEGAPDGVMDAGPYVEFDPAGPHPADTYWKGPAPEGSFTLPNAVAQRTRLTPLRVPEAGAGGGAAAGNNNPLARLLAPFPREEYYAVEMDLHYGRELPRWVWQDGTLVFRPGFLTAPIDPDVPPYWLHRGIARFTLGRTDMAVQKRWGHWGGGLQGCLESGTGCTEDIVAGGLGRTDMAVQAVVGAAYLAFLAAVSAALYAVQPQLLAAVAVSWARNTLSLAKWGALLALAAADRVYLYWVFLAGKTVDQLLAKHAPPVRTFMWANAALWAVYLAVSPSGASLLPGVLA</sequence>
<feature type="transmembrane region" description="Helical" evidence="1">
    <location>
        <begin position="251"/>
        <end position="271"/>
    </location>
</feature>
<keyword evidence="1" id="KW-0812">Transmembrane</keyword>
<dbReference type="AlphaFoldDB" id="A0A2K3D7R9"/>
<organism evidence="2 3">
    <name type="scientific">Chlamydomonas reinhardtii</name>
    <name type="common">Chlamydomonas smithii</name>
    <dbReference type="NCBI Taxonomy" id="3055"/>
    <lineage>
        <taxon>Eukaryota</taxon>
        <taxon>Viridiplantae</taxon>
        <taxon>Chlorophyta</taxon>
        <taxon>core chlorophytes</taxon>
        <taxon>Chlorophyceae</taxon>
        <taxon>CS clade</taxon>
        <taxon>Chlamydomonadales</taxon>
        <taxon>Chlamydomonadaceae</taxon>
        <taxon>Chlamydomonas</taxon>
    </lineage>
</organism>
<accession>A0A2K3D7R9</accession>
<proteinExistence type="predicted"/>
<evidence type="ECO:0000313" key="3">
    <source>
        <dbReference type="Proteomes" id="UP000006906"/>
    </source>
</evidence>
<dbReference type="KEGG" id="cre:CHLRE_11g467708v5"/>
<evidence type="ECO:0000313" key="2">
    <source>
        <dbReference type="EMBL" id="PNW76579.1"/>
    </source>
</evidence>
<name>A0A2K3D7R9_CHLRE</name>
<dbReference type="GeneID" id="5724288"/>
<dbReference type="OrthoDB" id="535523at2759"/>
<dbReference type="ExpressionAtlas" id="A0A2K3D7R9">
    <property type="expression patterns" value="baseline and differential"/>
</dbReference>